<proteinExistence type="predicted"/>
<dbReference type="Proteomes" id="UP000886725">
    <property type="component" value="Unassembled WGS sequence"/>
</dbReference>
<name>A0A9D0YZS5_9FIRM</name>
<dbReference type="EMBL" id="DVFU01000101">
    <property type="protein sequence ID" value="HIQ65132.1"/>
    <property type="molecule type" value="Genomic_DNA"/>
</dbReference>
<reference evidence="1" key="1">
    <citation type="submission" date="2020-10" db="EMBL/GenBank/DDBJ databases">
        <authorList>
            <person name="Gilroy R."/>
        </authorList>
    </citation>
    <scope>NUCLEOTIDE SEQUENCE</scope>
    <source>
        <strain evidence="1">CHK165-10780</strain>
    </source>
</reference>
<accession>A0A9D0YZS5</accession>
<reference evidence="1" key="2">
    <citation type="journal article" date="2021" name="PeerJ">
        <title>Extensive microbial diversity within the chicken gut microbiome revealed by metagenomics and culture.</title>
        <authorList>
            <person name="Gilroy R."/>
            <person name="Ravi A."/>
            <person name="Getino M."/>
            <person name="Pursley I."/>
            <person name="Horton D.L."/>
            <person name="Alikhan N.F."/>
            <person name="Baker D."/>
            <person name="Gharbi K."/>
            <person name="Hall N."/>
            <person name="Watson M."/>
            <person name="Adriaenssens E.M."/>
            <person name="Foster-Nyarko E."/>
            <person name="Jarju S."/>
            <person name="Secka A."/>
            <person name="Antonio M."/>
            <person name="Oren A."/>
            <person name="Chaudhuri R.R."/>
            <person name="La Ragione R."/>
            <person name="Hildebrand F."/>
            <person name="Pallen M.J."/>
        </authorList>
    </citation>
    <scope>NUCLEOTIDE SEQUENCE</scope>
    <source>
        <strain evidence="1">CHK165-10780</strain>
    </source>
</reference>
<protein>
    <submittedName>
        <fullName evidence="1">Uncharacterized protein</fullName>
    </submittedName>
</protein>
<evidence type="ECO:0000313" key="1">
    <source>
        <dbReference type="EMBL" id="HIQ65132.1"/>
    </source>
</evidence>
<dbReference type="AlphaFoldDB" id="A0A9D0YZS5"/>
<sequence>MAKENKKKRKRRRILLSLLMILFCGVILSTSTYAWFTANKTVTINDITVNVAAMNGLQISVDAINWKPTITTADIRGAQATYPTAVNQLPSELSSLSPVSSVGDIDTSTGFMQMYAGEIQSGSGGGNILTATRSTETHGENGNFIAFDVFIQTTALTQVYLTSNSRVTASGASSGIENAARIAFINEGNAATGTAPTTIQQLKSTGTPDPFIWEVNNDVHTAAAVQNANSVYHQTTQQTDADPLEYYGVKANIGAELDIPLDSQDGTYFEKVTPSASTGVDGIPTTAYQSLMQLQPGITKVRIYMWVEGQDVDCENNASGGSLTFSLQISSNTSADGA</sequence>
<comment type="caution">
    <text evidence="1">The sequence shown here is derived from an EMBL/GenBank/DDBJ whole genome shotgun (WGS) entry which is preliminary data.</text>
</comment>
<evidence type="ECO:0000313" key="2">
    <source>
        <dbReference type="Proteomes" id="UP000886725"/>
    </source>
</evidence>
<gene>
    <name evidence="1" type="ORF">IAC85_05275</name>
</gene>
<organism evidence="1 2">
    <name type="scientific">Candidatus Faecenecus gallistercoris</name>
    <dbReference type="NCBI Taxonomy" id="2840793"/>
    <lineage>
        <taxon>Bacteria</taxon>
        <taxon>Bacillati</taxon>
        <taxon>Bacillota</taxon>
        <taxon>Bacillota incertae sedis</taxon>
        <taxon>Candidatus Faecenecus</taxon>
    </lineage>
</organism>